<name>A0ACB6F4S0_9PLEO</name>
<evidence type="ECO:0000313" key="1">
    <source>
        <dbReference type="EMBL" id="KAB2099278.1"/>
    </source>
</evidence>
<comment type="caution">
    <text evidence="1">The sequence shown here is derived from an EMBL/GenBank/DDBJ whole genome shotgun (WGS) entry which is preliminary data.</text>
</comment>
<evidence type="ECO:0000313" key="2">
    <source>
        <dbReference type="Proteomes" id="UP000293547"/>
    </source>
</evidence>
<dbReference type="Proteomes" id="UP000293547">
    <property type="component" value="Unassembled WGS sequence"/>
</dbReference>
<keyword evidence="2" id="KW-1185">Reference proteome</keyword>
<organism evidence="1 2">
    <name type="scientific">Alternaria gaisen</name>
    <dbReference type="NCBI Taxonomy" id="167740"/>
    <lineage>
        <taxon>Eukaryota</taxon>
        <taxon>Fungi</taxon>
        <taxon>Dikarya</taxon>
        <taxon>Ascomycota</taxon>
        <taxon>Pezizomycotina</taxon>
        <taxon>Dothideomycetes</taxon>
        <taxon>Pleosporomycetidae</taxon>
        <taxon>Pleosporales</taxon>
        <taxon>Pleosporineae</taxon>
        <taxon>Pleosporaceae</taxon>
        <taxon>Alternaria</taxon>
        <taxon>Alternaria sect. Alternaria</taxon>
    </lineage>
</organism>
<proteinExistence type="predicted"/>
<reference evidence="1 2" key="1">
    <citation type="journal article" date="2019" name="bioRxiv">
        <title>Genomics, evolutionary history and diagnostics of the Alternaria alternata species group including apple and Asian pear pathotypes.</title>
        <authorList>
            <person name="Armitage A.D."/>
            <person name="Cockerton H.M."/>
            <person name="Sreenivasaprasad S."/>
            <person name="Woodhall J.W."/>
            <person name="Lane C.R."/>
            <person name="Harrison R.J."/>
            <person name="Clarkson J.P."/>
        </authorList>
    </citation>
    <scope>NUCLEOTIDE SEQUENCE [LARGE SCALE GENOMIC DNA]</scope>
    <source>
        <strain evidence="1 2">FERA 650</strain>
    </source>
</reference>
<sequence length="292" mass="32756">MALARHSVLRSRMALELASISVDEPQSYISSVNSKFFPFSSLNYWVFACNHISILDYNIEPIPAFFVAGLPARTMTGVLRNHIMRLNSSVSCEEVDAGDFPSPCPGGRPLTVSWVHFLDTEVRVCVPGGYTAFPWSLSRNRQDLTEEVKSSAFCCKATTTRGYFELGNNWNNNTYRPLLGHWPDPAEMEESFNDWTDPHSQCPNTVPSDTDTCFNIHDPASHDGDPSDTETWKVPGPWMTSALALFGNGSWLNTAAEYMPNHTYNGMHQDGDYANEDLTWPLFRRGMPLSNL</sequence>
<dbReference type="EMBL" id="PDWZ02000018">
    <property type="protein sequence ID" value="KAB2099278.1"/>
    <property type="molecule type" value="Genomic_DNA"/>
</dbReference>
<gene>
    <name evidence="1" type="ORF">AG0111_0g12554</name>
</gene>
<protein>
    <submittedName>
        <fullName evidence="1">Uncharacterized protein</fullName>
    </submittedName>
</protein>
<accession>A0ACB6F4S0</accession>